<dbReference type="OrthoDB" id="5124850at2"/>
<accession>A0A225CKQ4</accession>
<keyword evidence="4" id="KW-1185">Reference proteome</keyword>
<organism evidence="3 4">
    <name type="scientific">Clavibacter tessellarius</name>
    <dbReference type="NCBI Taxonomy" id="31965"/>
    <lineage>
        <taxon>Bacteria</taxon>
        <taxon>Bacillati</taxon>
        <taxon>Actinomycetota</taxon>
        <taxon>Actinomycetes</taxon>
        <taxon>Micrococcales</taxon>
        <taxon>Microbacteriaceae</taxon>
        <taxon>Clavibacter</taxon>
    </lineage>
</organism>
<gene>
    <name evidence="3" type="ORF">B5P24_02645</name>
</gene>
<reference evidence="3" key="1">
    <citation type="submission" date="2017-08" db="EMBL/GenBank/DDBJ databases">
        <title>Genomes of multiple Clavibacter strains from different subspecies.</title>
        <authorList>
            <person name="Yuan X.-K."/>
            <person name="Li X.-S."/>
            <person name="Nie J."/>
            <person name="De Boer S.H."/>
        </authorList>
    </citation>
    <scope>NUCLEOTIDE SEQUENCE [LARGE SCALE GENOMIC DNA]</scope>
    <source>
        <strain evidence="3">ATCC 33566</strain>
    </source>
</reference>
<evidence type="ECO:0008006" key="5">
    <source>
        <dbReference type="Google" id="ProtNLM"/>
    </source>
</evidence>
<feature type="region of interest" description="Disordered" evidence="1">
    <location>
        <begin position="35"/>
        <end position="65"/>
    </location>
</feature>
<sequence>MPRTAAPRIPRAVVAVAAVALVASGTLAVATALRPEDRASSRTASADVDAATSTPTPEAPLDEIGQQMEQRRIFALRSDRAYVEEVAAAPDAVESDWRGLRITPAEAAEFARQEGLHPKLDQMTAILEPLGALGGVWLENPVAEPQVMVVAIVGDVGADVRQRLLDVGGTDPLRLVPAQHTERQLRDLCDALVTGPMWATGALTECAPDLIGDRVTVGVDLDAPADTEAHLAAEHGGIVSATRTPRMTTWGD</sequence>
<evidence type="ECO:0000313" key="3">
    <source>
        <dbReference type="EMBL" id="OQJ62004.1"/>
    </source>
</evidence>
<dbReference type="EMBL" id="MZMQ01000001">
    <property type="protein sequence ID" value="OQJ62004.1"/>
    <property type="molecule type" value="Genomic_DNA"/>
</dbReference>
<comment type="caution">
    <text evidence="3">The sequence shown here is derived from an EMBL/GenBank/DDBJ whole genome shotgun (WGS) entry which is preliminary data.</text>
</comment>
<evidence type="ECO:0000313" key="4">
    <source>
        <dbReference type="Proteomes" id="UP000215316"/>
    </source>
</evidence>
<feature type="compositionally biased region" description="Low complexity" evidence="1">
    <location>
        <begin position="41"/>
        <end position="56"/>
    </location>
</feature>
<feature type="signal peptide" evidence="2">
    <location>
        <begin position="1"/>
        <end position="28"/>
    </location>
</feature>
<dbReference type="Proteomes" id="UP000215316">
    <property type="component" value="Unassembled WGS sequence"/>
</dbReference>
<evidence type="ECO:0000256" key="2">
    <source>
        <dbReference type="SAM" id="SignalP"/>
    </source>
</evidence>
<keyword evidence="2" id="KW-0732">Signal</keyword>
<proteinExistence type="predicted"/>
<protein>
    <recommendedName>
        <fullName evidence="5">Peptidase S1A alpha-lytic prodomain domain-containing protein</fullName>
    </recommendedName>
</protein>
<evidence type="ECO:0000256" key="1">
    <source>
        <dbReference type="SAM" id="MobiDB-lite"/>
    </source>
</evidence>
<name>A0A225CKQ4_9MICO</name>
<feature type="chain" id="PRO_5038773089" description="Peptidase S1A alpha-lytic prodomain domain-containing protein" evidence="2">
    <location>
        <begin position="29"/>
        <end position="252"/>
    </location>
</feature>
<dbReference type="AlphaFoldDB" id="A0A225CKQ4"/>
<dbReference type="RefSeq" id="WP_094126399.1">
    <property type="nucleotide sequence ID" value="NZ_CP040788.1"/>
</dbReference>